<evidence type="ECO:0000256" key="4">
    <source>
        <dbReference type="ARBA" id="ARBA00022692"/>
    </source>
</evidence>
<evidence type="ECO:0000313" key="13">
    <source>
        <dbReference type="Proteomes" id="UP000190328"/>
    </source>
</evidence>
<dbReference type="RefSeq" id="WP_078806869.1">
    <property type="nucleotide sequence ID" value="NZ_FUXI01000008.1"/>
</dbReference>
<dbReference type="GO" id="GO:0005886">
    <property type="term" value="C:plasma membrane"/>
    <property type="evidence" value="ECO:0007669"/>
    <property type="project" value="UniProtKB-SubCell"/>
</dbReference>
<comment type="function">
    <text evidence="8">Cell division protein that may be involved in stabilizing or promoting the assembly of the division complex.</text>
</comment>
<feature type="compositionally biased region" description="Low complexity" evidence="10">
    <location>
        <begin position="335"/>
        <end position="345"/>
    </location>
</feature>
<dbReference type="OrthoDB" id="1819027at2"/>
<keyword evidence="4 8" id="KW-0812">Transmembrane</keyword>
<reference evidence="12 13" key="1">
    <citation type="submission" date="2017-02" db="EMBL/GenBank/DDBJ databases">
        <authorList>
            <person name="Peterson S.W."/>
        </authorList>
    </citation>
    <scope>NUCLEOTIDE SEQUENCE [LARGE SCALE GENOMIC DNA]</scope>
    <source>
        <strain evidence="12 13">ATCC BAA-1030</strain>
    </source>
</reference>
<dbReference type="Pfam" id="PF03799">
    <property type="entry name" value="FtsQ_DivIB_C"/>
    <property type="match status" value="1"/>
</dbReference>
<dbReference type="PROSITE" id="PS51779">
    <property type="entry name" value="POTRA"/>
    <property type="match status" value="1"/>
</dbReference>
<evidence type="ECO:0000256" key="8">
    <source>
        <dbReference type="HAMAP-Rule" id="MF_00912"/>
    </source>
</evidence>
<dbReference type="InterPro" id="IPR005548">
    <property type="entry name" value="Cell_div_FtsQ/DivIB_C"/>
</dbReference>
<evidence type="ECO:0000256" key="7">
    <source>
        <dbReference type="ARBA" id="ARBA00023306"/>
    </source>
</evidence>
<protein>
    <recommendedName>
        <fullName evidence="8">Cell division protein DivIB</fullName>
    </recommendedName>
</protein>
<keyword evidence="13" id="KW-1185">Reference proteome</keyword>
<evidence type="ECO:0000313" key="12">
    <source>
        <dbReference type="EMBL" id="SJZ61998.1"/>
    </source>
</evidence>
<sequence>MNKDTEEKLTPWEKNNRAYLAQQEAETQASEEVQTSVDADGDPVFQNHRPRQEDEEEYLETELEEAEEEFPEVEYKSFSTELPKLKKQRNKLLMRRLAVISGIALTAILILVYWVSPLSKLEAIKIVGGEHLKKETILKTSGLKLGDTLWEQYFSRKTNEKNIITKNERVKSVDITLNGINTFQIQIKEFPIVAYELEETKYLPILESGVCLTNEEEKNPNKSFPILEKFTKHEKQMMNLIQEYEKLEEGMKSAITRFTLTPSKSNPDLVTIAMNDGNFVKISIEDIPSKLPLYPQVSKEMKEKGIVDMEVGVYSYPFSLEKEEQEKKEKEKTSETSTTTTSSSE</sequence>
<keyword evidence="9" id="KW-0175">Coiled coil</keyword>
<keyword evidence="2 8" id="KW-1003">Cell membrane</keyword>
<evidence type="ECO:0000256" key="2">
    <source>
        <dbReference type="ARBA" id="ARBA00022475"/>
    </source>
</evidence>
<keyword evidence="7 8" id="KW-0131">Cell cycle</keyword>
<dbReference type="InterPro" id="IPR026580">
    <property type="entry name" value="DivIB"/>
</dbReference>
<evidence type="ECO:0000256" key="3">
    <source>
        <dbReference type="ARBA" id="ARBA00022618"/>
    </source>
</evidence>
<dbReference type="EMBL" id="FUXI01000008">
    <property type="protein sequence ID" value="SJZ61998.1"/>
    <property type="molecule type" value="Genomic_DNA"/>
</dbReference>
<feature type="region of interest" description="Disordered" evidence="10">
    <location>
        <begin position="318"/>
        <end position="345"/>
    </location>
</feature>
<dbReference type="InterPro" id="IPR013685">
    <property type="entry name" value="POTRA_FtsQ_type"/>
</dbReference>
<keyword evidence="3 8" id="KW-0132">Cell division</keyword>
<comment type="similarity">
    <text evidence="8">Belongs to the FtsQ/DivIB family. DivIB subfamily.</text>
</comment>
<keyword evidence="6 8" id="KW-0472">Membrane</keyword>
<organism evidence="12 13">
    <name type="scientific">Pilibacter termitis</name>
    <dbReference type="NCBI Taxonomy" id="263852"/>
    <lineage>
        <taxon>Bacteria</taxon>
        <taxon>Bacillati</taxon>
        <taxon>Bacillota</taxon>
        <taxon>Bacilli</taxon>
        <taxon>Lactobacillales</taxon>
        <taxon>Enterococcaceae</taxon>
        <taxon>Pilibacter</taxon>
    </lineage>
</organism>
<name>A0A1T4M5D5_9ENTE</name>
<evidence type="ECO:0000256" key="9">
    <source>
        <dbReference type="SAM" id="Coils"/>
    </source>
</evidence>
<feature type="compositionally biased region" description="Basic and acidic residues" evidence="10">
    <location>
        <begin position="320"/>
        <end position="334"/>
    </location>
</feature>
<dbReference type="PANTHER" id="PTHR37820">
    <property type="entry name" value="CELL DIVISION PROTEIN DIVIB"/>
    <property type="match status" value="1"/>
</dbReference>
<accession>A0A1T4M5D5</accession>
<dbReference type="Proteomes" id="UP000190328">
    <property type="component" value="Unassembled WGS sequence"/>
</dbReference>
<evidence type="ECO:0000256" key="6">
    <source>
        <dbReference type="ARBA" id="ARBA00023136"/>
    </source>
</evidence>
<keyword evidence="5 8" id="KW-1133">Transmembrane helix</keyword>
<dbReference type="HAMAP" id="MF_00912">
    <property type="entry name" value="DivIB"/>
    <property type="match status" value="1"/>
</dbReference>
<feature type="compositionally biased region" description="Low complexity" evidence="10">
    <location>
        <begin position="22"/>
        <end position="34"/>
    </location>
</feature>
<proteinExistence type="inferred from homology"/>
<dbReference type="Gene3D" id="3.40.50.10960">
    <property type="match status" value="1"/>
</dbReference>
<feature type="transmembrane region" description="Helical" evidence="8">
    <location>
        <begin position="97"/>
        <end position="115"/>
    </location>
</feature>
<dbReference type="InterPro" id="IPR050487">
    <property type="entry name" value="FtsQ_DivIB"/>
</dbReference>
<feature type="domain" description="POTRA" evidence="11">
    <location>
        <begin position="119"/>
        <end position="190"/>
    </location>
</feature>
<feature type="coiled-coil region" evidence="9">
    <location>
        <begin position="230"/>
        <end position="257"/>
    </location>
</feature>
<feature type="region of interest" description="Disordered" evidence="10">
    <location>
        <begin position="22"/>
        <end position="58"/>
    </location>
</feature>
<evidence type="ECO:0000256" key="1">
    <source>
        <dbReference type="ARBA" id="ARBA00004370"/>
    </source>
</evidence>
<gene>
    <name evidence="8" type="primary">divIB</name>
    <name evidence="12" type="ORF">SAMN02745116_00940</name>
</gene>
<evidence type="ECO:0000256" key="5">
    <source>
        <dbReference type="ARBA" id="ARBA00022989"/>
    </source>
</evidence>
<dbReference type="Pfam" id="PF08478">
    <property type="entry name" value="POTRA_1"/>
    <property type="match status" value="1"/>
</dbReference>
<dbReference type="STRING" id="263852.SAMN02745116_00940"/>
<comment type="subcellular location">
    <subcellularLocation>
        <location evidence="8">Cell membrane</location>
        <topology evidence="8">Single-pass type II membrane protein</topology>
    </subcellularLocation>
    <subcellularLocation>
        <location evidence="1">Membrane</location>
    </subcellularLocation>
    <text evidence="8">Localizes to the division septum.</text>
</comment>
<dbReference type="GO" id="GO:0043093">
    <property type="term" value="P:FtsZ-dependent cytokinesis"/>
    <property type="evidence" value="ECO:0007669"/>
    <property type="project" value="UniProtKB-UniRule"/>
</dbReference>
<evidence type="ECO:0000256" key="10">
    <source>
        <dbReference type="SAM" id="MobiDB-lite"/>
    </source>
</evidence>
<evidence type="ECO:0000259" key="11">
    <source>
        <dbReference type="PROSITE" id="PS51779"/>
    </source>
</evidence>
<dbReference type="AlphaFoldDB" id="A0A1T4M5D5"/>
<dbReference type="PANTHER" id="PTHR37820:SF1">
    <property type="entry name" value="CELL DIVISION PROTEIN FTSQ"/>
    <property type="match status" value="1"/>
</dbReference>
<dbReference type="GO" id="GO:0032153">
    <property type="term" value="C:cell division site"/>
    <property type="evidence" value="ECO:0007669"/>
    <property type="project" value="UniProtKB-UniRule"/>
</dbReference>
<dbReference type="InterPro" id="IPR034746">
    <property type="entry name" value="POTRA"/>
</dbReference>